<protein>
    <recommendedName>
        <fullName evidence="2">DUF6787 domain-containing protein</fullName>
    </recommendedName>
</protein>
<dbReference type="EMBL" id="VHIQ01000004">
    <property type="protein sequence ID" value="TPV33334.1"/>
    <property type="molecule type" value="Genomic_DNA"/>
</dbReference>
<organism evidence="3 4">
    <name type="scientific">Paucihalobacter ruber</name>
    <dbReference type="NCBI Taxonomy" id="2567861"/>
    <lineage>
        <taxon>Bacteria</taxon>
        <taxon>Pseudomonadati</taxon>
        <taxon>Bacteroidota</taxon>
        <taxon>Flavobacteriia</taxon>
        <taxon>Flavobacteriales</taxon>
        <taxon>Flavobacteriaceae</taxon>
        <taxon>Paucihalobacter</taxon>
    </lineage>
</organism>
<comment type="caution">
    <text evidence="3">The sequence shown here is derived from an EMBL/GenBank/DDBJ whole genome shotgun (WGS) entry which is preliminary data.</text>
</comment>
<evidence type="ECO:0000259" key="2">
    <source>
        <dbReference type="Pfam" id="PF20584"/>
    </source>
</evidence>
<dbReference type="InterPro" id="IPR046714">
    <property type="entry name" value="DUF6787"/>
</dbReference>
<evidence type="ECO:0000256" key="1">
    <source>
        <dbReference type="SAM" id="Phobius"/>
    </source>
</evidence>
<accession>A0A506PID2</accession>
<dbReference type="RefSeq" id="WP_140990296.1">
    <property type="nucleotide sequence ID" value="NZ_VHIQ01000004.1"/>
</dbReference>
<keyword evidence="1" id="KW-0812">Transmembrane</keyword>
<proteinExistence type="predicted"/>
<sequence length="167" mass="19742">MKRFKEHWQITSNWQLLFPVLGMILAVYSAFRLANLLFQDQDQALLLITMATMIFSVMVIGISVWVINKLEGRWIVDAKWELIRIFIVFAVTGSSSVFVGRPIMKLMGITKENLNIIVYWVLFIIIGLVFYQLLLVFFGWAFGQFKFFWNFEKKMLKHFGLKRFINE</sequence>
<keyword evidence="1" id="KW-1133">Transmembrane helix</keyword>
<keyword evidence="1" id="KW-0472">Membrane</keyword>
<feature type="transmembrane region" description="Helical" evidence="1">
    <location>
        <begin position="82"/>
        <end position="104"/>
    </location>
</feature>
<dbReference type="Proteomes" id="UP000317332">
    <property type="component" value="Unassembled WGS sequence"/>
</dbReference>
<feature type="transmembrane region" description="Helical" evidence="1">
    <location>
        <begin position="16"/>
        <end position="38"/>
    </location>
</feature>
<keyword evidence="4" id="KW-1185">Reference proteome</keyword>
<dbReference type="Pfam" id="PF20584">
    <property type="entry name" value="DUF6787"/>
    <property type="match status" value="1"/>
</dbReference>
<feature type="domain" description="DUF6787" evidence="2">
    <location>
        <begin position="85"/>
        <end position="161"/>
    </location>
</feature>
<evidence type="ECO:0000313" key="3">
    <source>
        <dbReference type="EMBL" id="TPV33334.1"/>
    </source>
</evidence>
<dbReference type="AlphaFoldDB" id="A0A506PID2"/>
<name>A0A506PID2_9FLAO</name>
<feature type="transmembrane region" description="Helical" evidence="1">
    <location>
        <begin position="116"/>
        <end position="142"/>
    </location>
</feature>
<feature type="transmembrane region" description="Helical" evidence="1">
    <location>
        <begin position="45"/>
        <end position="67"/>
    </location>
</feature>
<dbReference type="OrthoDB" id="1151370at2"/>
<evidence type="ECO:0000313" key="4">
    <source>
        <dbReference type="Proteomes" id="UP000317332"/>
    </source>
</evidence>
<reference evidence="3 4" key="1">
    <citation type="submission" date="2019-06" db="EMBL/GenBank/DDBJ databases">
        <title>Flavobacteriaceae Paucihalobacterium erythroidium CWB-1, complete genome.</title>
        <authorList>
            <person name="Wu S."/>
        </authorList>
    </citation>
    <scope>NUCLEOTIDE SEQUENCE [LARGE SCALE GENOMIC DNA]</scope>
    <source>
        <strain evidence="3 4">CWB-1</strain>
    </source>
</reference>
<gene>
    <name evidence="3" type="ORF">FJ651_09590</name>
</gene>